<evidence type="ECO:0008006" key="3">
    <source>
        <dbReference type="Google" id="ProtNLM"/>
    </source>
</evidence>
<dbReference type="PANTHER" id="PTHR38688">
    <property type="entry name" value="PYR_REDOX_2 DOMAIN-CONTAINING PROTEIN"/>
    <property type="match status" value="1"/>
</dbReference>
<dbReference type="EMBL" id="JBCAWK010000008">
    <property type="protein sequence ID" value="KAK8850334.1"/>
    <property type="molecule type" value="Genomic_DNA"/>
</dbReference>
<dbReference type="SUPFAM" id="SSF51905">
    <property type="entry name" value="FAD/NAD(P)-binding domain"/>
    <property type="match status" value="1"/>
</dbReference>
<keyword evidence="2" id="KW-1185">Reference proteome</keyword>
<reference evidence="1 2" key="1">
    <citation type="journal article" date="2024" name="bioRxiv">
        <title>Comparative genomics of Cryptococcus and Kwoniella reveals pathogenesis evolution and contrasting karyotype dynamics via intercentromeric recombination or chromosome fusion.</title>
        <authorList>
            <person name="Coelho M.A."/>
            <person name="David-Palma M."/>
            <person name="Shea T."/>
            <person name="Bowers K."/>
            <person name="McGinley-Smith S."/>
            <person name="Mohammad A.W."/>
            <person name="Gnirke A."/>
            <person name="Yurkov A.M."/>
            <person name="Nowrousian M."/>
            <person name="Sun S."/>
            <person name="Cuomo C.A."/>
            <person name="Heitman J."/>
        </authorList>
    </citation>
    <scope>NUCLEOTIDE SEQUENCE [LARGE SCALE GENOMIC DNA]</scope>
    <source>
        <strain evidence="1 2">CBS 13917</strain>
    </source>
</reference>
<dbReference type="PRINTS" id="PR00411">
    <property type="entry name" value="PNDRDTASEI"/>
</dbReference>
<dbReference type="InterPro" id="IPR036188">
    <property type="entry name" value="FAD/NAD-bd_sf"/>
</dbReference>
<accession>A0AAW0YXD1</accession>
<dbReference type="InterPro" id="IPR053275">
    <property type="entry name" value="Agnestin_monoxygenase"/>
</dbReference>
<evidence type="ECO:0000313" key="1">
    <source>
        <dbReference type="EMBL" id="KAK8850334.1"/>
    </source>
</evidence>
<dbReference type="AlphaFoldDB" id="A0AAW0YXD1"/>
<dbReference type="PANTHER" id="PTHR38688:SF1">
    <property type="entry name" value="FAD_NAD(P)-BINDING DOMAIN-CONTAINING PROTEIN"/>
    <property type="match status" value="1"/>
</dbReference>
<dbReference type="GeneID" id="92181509"/>
<gene>
    <name evidence="1" type="ORF">IAR55_004251</name>
</gene>
<dbReference type="Proteomes" id="UP001388673">
    <property type="component" value="Unassembled WGS sequence"/>
</dbReference>
<dbReference type="KEGG" id="kne:92181509"/>
<proteinExistence type="predicted"/>
<comment type="caution">
    <text evidence="1">The sequence shown here is derived from an EMBL/GenBank/DDBJ whole genome shotgun (WGS) entry which is preliminary data.</text>
</comment>
<name>A0AAW0YXD1_9TREE</name>
<protein>
    <recommendedName>
        <fullName evidence="3">FAD/NAD(P)-binding domain-containing protein</fullName>
    </recommendedName>
</protein>
<sequence length="411" mass="45362">MTDSSVGDGRSYNAIVVGAGPGGLATIVSLLDGGLTSILWVDRTFGGGRLNELYREISSNTKVGIYLDAVRSSPTCCKIIDAATHPNALDEMEKIDREDTCQLSLAGDLVELLVDGVLDLEGVAKCKAEVKEARLDNSVWTVKISNQPPLIAPRLFLCTGSHPIQSDLHLPYNPSLAILDLDQTMVKSTLPSLFPSDRQSTIAVIGNSHSGVLCCRNLYETIQEGKRDLRILNFKRREIKFAEYREDGIVFDNTGLKGSTAKWAKRVMLPTDSHQPQAPQEERQRQEEILRQIELPYDREGEARVYKEHLPGCTHIIYAIGYSRSPYPELYLGSGSGSGDSAERRIDEEIRFDSHSSGFRLDGERVDGLWGVGIAHPEESEDPEGHVEAAVGMAKFFKFAERVKDDWVAAA</sequence>
<dbReference type="RefSeq" id="XP_066801765.1">
    <property type="nucleotide sequence ID" value="XM_066947351.1"/>
</dbReference>
<evidence type="ECO:0000313" key="2">
    <source>
        <dbReference type="Proteomes" id="UP001388673"/>
    </source>
</evidence>
<organism evidence="1 2">
    <name type="scientific">Kwoniella newhampshirensis</name>
    <dbReference type="NCBI Taxonomy" id="1651941"/>
    <lineage>
        <taxon>Eukaryota</taxon>
        <taxon>Fungi</taxon>
        <taxon>Dikarya</taxon>
        <taxon>Basidiomycota</taxon>
        <taxon>Agaricomycotina</taxon>
        <taxon>Tremellomycetes</taxon>
        <taxon>Tremellales</taxon>
        <taxon>Cryptococcaceae</taxon>
        <taxon>Kwoniella</taxon>
    </lineage>
</organism>